<sequence length="582" mass="64605">MVENSSISGFISPVYDCFPTMESYIDEVLQKIVKKDPFTTKLILDDFHFPNVAWEEDNGMDAPTMIRMMEAATSAIQSSNNDADKNVPLSPLQDFELRFVDLSSKEVQEALLKLFQAKLDIGSRWRSVSFVGCYATPEAWSEILSPTLTQACDKLVLNHNSLPLQAFASLGNAMRTSTANLSTLHIQRETIQGDKAKAFFGDQTSGSNEIAPLCKVQELMLNFCRLDVPAVQALSRNYLRSNEKLQVLDLGACYLQDQQVFSIVNAISDKPSLHTLVLTLNQCHMQGSLALHELLSSPLCRLRHLNLSHQKHQGRKLHMASVARGVASCPTLLYLNLSRNQLNAKDIEILVQCLEDKSSLTSLDLMSNPLGRQGLARVALSLPSALRELKLLNLTSTGTEDEGLENDADISTEIQHAMDNLALALVRGIERNTSLEDVEFCRDEWVSRTSPTAKKPPQPISSSSLSSSVFSPQRNEIFGQSSIVEDRMQDRSDDQLFDLVKYYLVLNIGGRKLLSSSSATLEEKVPLGLWPIALERAQHNCFGARSESMVPDVIFHLLQQSPVLTQPCPKDHFMVGAQMLIG</sequence>
<evidence type="ECO:0000313" key="4">
    <source>
        <dbReference type="EMBL" id="KAG7340731.1"/>
    </source>
</evidence>
<dbReference type="Pfam" id="PF13516">
    <property type="entry name" value="LRR_6"/>
    <property type="match status" value="2"/>
</dbReference>
<dbReference type="InterPro" id="IPR027038">
    <property type="entry name" value="RanGap"/>
</dbReference>
<name>A0A9K3KCB6_9STRA</name>
<reference evidence="4" key="1">
    <citation type="journal article" date="2021" name="Sci. Rep.">
        <title>Diploid genomic architecture of Nitzschia inconspicua, an elite biomass production diatom.</title>
        <authorList>
            <person name="Oliver A."/>
            <person name="Podell S."/>
            <person name="Pinowska A."/>
            <person name="Traller J.C."/>
            <person name="Smith S.R."/>
            <person name="McClure R."/>
            <person name="Beliaev A."/>
            <person name="Bohutskyi P."/>
            <person name="Hill E.A."/>
            <person name="Rabines A."/>
            <person name="Zheng H."/>
            <person name="Allen L.Z."/>
            <person name="Kuo A."/>
            <person name="Grigoriev I.V."/>
            <person name="Allen A.E."/>
            <person name="Hazlebeck D."/>
            <person name="Allen E.E."/>
        </authorList>
    </citation>
    <scope>NUCLEOTIDE SEQUENCE</scope>
    <source>
        <strain evidence="4">Hildebrandi</strain>
    </source>
</reference>
<dbReference type="OrthoDB" id="120976at2759"/>
<dbReference type="GO" id="GO:0031267">
    <property type="term" value="F:small GTPase binding"/>
    <property type="evidence" value="ECO:0007669"/>
    <property type="project" value="TreeGrafter"/>
</dbReference>
<dbReference type="AlphaFoldDB" id="A0A9K3KCB6"/>
<dbReference type="InterPro" id="IPR001611">
    <property type="entry name" value="Leu-rich_rpt"/>
</dbReference>
<feature type="region of interest" description="Disordered" evidence="3">
    <location>
        <begin position="447"/>
        <end position="468"/>
    </location>
</feature>
<gene>
    <name evidence="4" type="ORF">IV203_024274</name>
</gene>
<evidence type="ECO:0000256" key="2">
    <source>
        <dbReference type="ARBA" id="ARBA00022737"/>
    </source>
</evidence>
<evidence type="ECO:0000256" key="1">
    <source>
        <dbReference type="ARBA" id="ARBA00022614"/>
    </source>
</evidence>
<dbReference type="Proteomes" id="UP000693970">
    <property type="component" value="Unassembled WGS sequence"/>
</dbReference>
<dbReference type="GO" id="GO:0005096">
    <property type="term" value="F:GTPase activator activity"/>
    <property type="evidence" value="ECO:0007669"/>
    <property type="project" value="InterPro"/>
</dbReference>
<dbReference type="GO" id="GO:0048471">
    <property type="term" value="C:perinuclear region of cytoplasm"/>
    <property type="evidence" value="ECO:0007669"/>
    <property type="project" value="TreeGrafter"/>
</dbReference>
<dbReference type="GO" id="GO:0005829">
    <property type="term" value="C:cytosol"/>
    <property type="evidence" value="ECO:0007669"/>
    <property type="project" value="TreeGrafter"/>
</dbReference>
<dbReference type="GO" id="GO:0005634">
    <property type="term" value="C:nucleus"/>
    <property type="evidence" value="ECO:0007669"/>
    <property type="project" value="TreeGrafter"/>
</dbReference>
<dbReference type="PANTHER" id="PTHR24113">
    <property type="entry name" value="RAN GTPASE-ACTIVATING PROTEIN 1"/>
    <property type="match status" value="1"/>
</dbReference>
<organism evidence="4 5">
    <name type="scientific">Nitzschia inconspicua</name>
    <dbReference type="NCBI Taxonomy" id="303405"/>
    <lineage>
        <taxon>Eukaryota</taxon>
        <taxon>Sar</taxon>
        <taxon>Stramenopiles</taxon>
        <taxon>Ochrophyta</taxon>
        <taxon>Bacillariophyta</taxon>
        <taxon>Bacillariophyceae</taxon>
        <taxon>Bacillariophycidae</taxon>
        <taxon>Bacillariales</taxon>
        <taxon>Bacillariaceae</taxon>
        <taxon>Nitzschia</taxon>
    </lineage>
</organism>
<protein>
    <submittedName>
        <fullName evidence="4">Leucine rich repeat LRR-containing protein</fullName>
    </submittedName>
</protein>
<dbReference type="EMBL" id="JAGRRH010000027">
    <property type="protein sequence ID" value="KAG7340731.1"/>
    <property type="molecule type" value="Genomic_DNA"/>
</dbReference>
<evidence type="ECO:0000256" key="3">
    <source>
        <dbReference type="SAM" id="MobiDB-lite"/>
    </source>
</evidence>
<dbReference type="PANTHER" id="PTHR24113:SF12">
    <property type="entry name" value="RAN GTPASE-ACTIVATING PROTEIN 1"/>
    <property type="match status" value="1"/>
</dbReference>
<reference evidence="4" key="2">
    <citation type="submission" date="2021-04" db="EMBL/GenBank/DDBJ databases">
        <authorList>
            <person name="Podell S."/>
        </authorList>
    </citation>
    <scope>NUCLEOTIDE SEQUENCE</scope>
    <source>
        <strain evidence="4">Hildebrandi</strain>
    </source>
</reference>
<accession>A0A9K3KCB6</accession>
<dbReference type="GO" id="GO:0006913">
    <property type="term" value="P:nucleocytoplasmic transport"/>
    <property type="evidence" value="ECO:0007669"/>
    <property type="project" value="TreeGrafter"/>
</dbReference>
<keyword evidence="2" id="KW-0677">Repeat</keyword>
<dbReference type="SMART" id="SM00368">
    <property type="entry name" value="LRR_RI"/>
    <property type="match status" value="4"/>
</dbReference>
<keyword evidence="5" id="KW-1185">Reference proteome</keyword>
<evidence type="ECO:0000313" key="5">
    <source>
        <dbReference type="Proteomes" id="UP000693970"/>
    </source>
</evidence>
<keyword evidence="1" id="KW-0433">Leucine-rich repeat</keyword>
<proteinExistence type="predicted"/>
<comment type="caution">
    <text evidence="4">The sequence shown here is derived from an EMBL/GenBank/DDBJ whole genome shotgun (WGS) entry which is preliminary data.</text>
</comment>